<sequence length="235" mass="24940">MTLIHTIQQIVRAELKKIRLTELGIVTSVFPHSDDSDKDNYEVNVRLKNNDLELRKVPMATDHIGTVKIPEVGDLVMVSFINGNLNQPVITGRLYDEENRPPLSVEKEYVVQNPYGGTTLIKIDKDMNISLTAGETGLTLNADGSVVLQSADALEISVEGEAKVSVKGNVALETDGDAQVKAGGNAVLECTDAAIKASGNIDLGESGGAVVTNMTHKCFITGAPPVGSTTVKAKG</sequence>
<proteinExistence type="predicted"/>
<evidence type="ECO:0000313" key="3">
    <source>
        <dbReference type="Proteomes" id="UP000288096"/>
    </source>
</evidence>
<reference evidence="3" key="2">
    <citation type="submission" date="2019-01" db="EMBL/GenBank/DDBJ databases">
        <title>Genome sequence of Desulfonema ishimotonii strain Tokyo 01.</title>
        <authorList>
            <person name="Fukui M."/>
        </authorList>
    </citation>
    <scope>NUCLEOTIDE SEQUENCE [LARGE SCALE GENOMIC DNA]</scope>
    <source>
        <strain evidence="3">Tokyo 01</strain>
    </source>
</reference>
<name>A0A401FWH1_9BACT</name>
<protein>
    <recommendedName>
        <fullName evidence="1">Gp5/Type VI secretion system Vgr protein OB-fold domain-containing protein</fullName>
    </recommendedName>
</protein>
<organism evidence="2 3">
    <name type="scientific">Desulfonema ishimotonii</name>
    <dbReference type="NCBI Taxonomy" id="45657"/>
    <lineage>
        <taxon>Bacteria</taxon>
        <taxon>Pseudomonadati</taxon>
        <taxon>Thermodesulfobacteriota</taxon>
        <taxon>Desulfobacteria</taxon>
        <taxon>Desulfobacterales</taxon>
        <taxon>Desulfococcaceae</taxon>
        <taxon>Desulfonema</taxon>
    </lineage>
</organism>
<dbReference type="Proteomes" id="UP000288096">
    <property type="component" value="Unassembled WGS sequence"/>
</dbReference>
<dbReference type="EMBL" id="BEXT01000001">
    <property type="protein sequence ID" value="GBC61352.1"/>
    <property type="molecule type" value="Genomic_DNA"/>
</dbReference>
<dbReference type="RefSeq" id="WP_124328651.1">
    <property type="nucleotide sequence ID" value="NZ_BEXT01000001.1"/>
</dbReference>
<dbReference type="InterPro" id="IPR006531">
    <property type="entry name" value="Gp5/Vgr_OB"/>
</dbReference>
<dbReference type="Gene3D" id="2.40.50.230">
    <property type="entry name" value="Gp5 N-terminal domain"/>
    <property type="match status" value="1"/>
</dbReference>
<reference evidence="3" key="1">
    <citation type="submission" date="2017-11" db="EMBL/GenBank/DDBJ databases">
        <authorList>
            <person name="Watanabe M."/>
            <person name="Kojima H."/>
        </authorList>
    </citation>
    <scope>NUCLEOTIDE SEQUENCE [LARGE SCALE GENOMIC DNA]</scope>
    <source>
        <strain evidence="3">Tokyo 01</strain>
    </source>
</reference>
<evidence type="ECO:0000313" key="2">
    <source>
        <dbReference type="EMBL" id="GBC61352.1"/>
    </source>
</evidence>
<dbReference type="AlphaFoldDB" id="A0A401FWH1"/>
<feature type="domain" description="Gp5/Type VI secretion system Vgr protein OB-fold" evidence="1">
    <location>
        <begin position="57"/>
        <end position="95"/>
    </location>
</feature>
<evidence type="ECO:0000259" key="1">
    <source>
        <dbReference type="Pfam" id="PF04717"/>
    </source>
</evidence>
<gene>
    <name evidence="2" type="ORF">DENIS_2312</name>
</gene>
<dbReference type="InterPro" id="IPR037026">
    <property type="entry name" value="Vgr_OB-fold_dom_sf"/>
</dbReference>
<accession>A0A401FWH1</accession>
<dbReference type="SUPFAM" id="SSF69255">
    <property type="entry name" value="gp5 N-terminal domain-like"/>
    <property type="match status" value="1"/>
</dbReference>
<comment type="caution">
    <text evidence="2">The sequence shown here is derived from an EMBL/GenBank/DDBJ whole genome shotgun (WGS) entry which is preliminary data.</text>
</comment>
<dbReference type="OrthoDB" id="9762420at2"/>
<keyword evidence="3" id="KW-1185">Reference proteome</keyword>
<dbReference type="Pfam" id="PF04717">
    <property type="entry name" value="Phage_base_V"/>
    <property type="match status" value="1"/>
</dbReference>
<dbReference type="SUPFAM" id="SSF69349">
    <property type="entry name" value="Phage fibre proteins"/>
    <property type="match status" value="1"/>
</dbReference>